<comment type="caution">
    <text evidence="1">The sequence shown here is derived from an EMBL/GenBank/DDBJ whole genome shotgun (WGS) entry which is preliminary data.</text>
</comment>
<protein>
    <submittedName>
        <fullName evidence="1">Uncharacterized protein</fullName>
    </submittedName>
</protein>
<organism evidence="1 2">
    <name type="scientific">Allorhodopirellula solitaria</name>
    <dbReference type="NCBI Taxonomy" id="2527987"/>
    <lineage>
        <taxon>Bacteria</taxon>
        <taxon>Pseudomonadati</taxon>
        <taxon>Planctomycetota</taxon>
        <taxon>Planctomycetia</taxon>
        <taxon>Pirellulales</taxon>
        <taxon>Pirellulaceae</taxon>
        <taxon>Allorhodopirellula</taxon>
    </lineage>
</organism>
<reference evidence="1 2" key="1">
    <citation type="submission" date="2019-02" db="EMBL/GenBank/DDBJ databases">
        <title>Deep-cultivation of Planctomycetes and their phenomic and genomic characterization uncovers novel biology.</title>
        <authorList>
            <person name="Wiegand S."/>
            <person name="Jogler M."/>
            <person name="Boedeker C."/>
            <person name="Pinto D."/>
            <person name="Vollmers J."/>
            <person name="Rivas-Marin E."/>
            <person name="Kohn T."/>
            <person name="Peeters S.H."/>
            <person name="Heuer A."/>
            <person name="Rast P."/>
            <person name="Oberbeckmann S."/>
            <person name="Bunk B."/>
            <person name="Jeske O."/>
            <person name="Meyerdierks A."/>
            <person name="Storesund J.E."/>
            <person name="Kallscheuer N."/>
            <person name="Luecker S."/>
            <person name="Lage O.M."/>
            <person name="Pohl T."/>
            <person name="Merkel B.J."/>
            <person name="Hornburger P."/>
            <person name="Mueller R.-W."/>
            <person name="Bruemmer F."/>
            <person name="Labrenz M."/>
            <person name="Spormann A.M."/>
            <person name="Op Den Camp H."/>
            <person name="Overmann J."/>
            <person name="Amann R."/>
            <person name="Jetten M.S.M."/>
            <person name="Mascher T."/>
            <person name="Medema M.H."/>
            <person name="Devos D.P."/>
            <person name="Kaster A.-K."/>
            <person name="Ovreas L."/>
            <person name="Rohde M."/>
            <person name="Galperin M.Y."/>
            <person name="Jogler C."/>
        </authorList>
    </citation>
    <scope>NUCLEOTIDE SEQUENCE [LARGE SCALE GENOMIC DNA]</scope>
    <source>
        <strain evidence="1 2">CA85</strain>
    </source>
</reference>
<proteinExistence type="predicted"/>
<sequence length="109" mass="12696">MAQKKRIPHKFQPWIDARRKFHLSHTHIQMARELGLSPKKFGSYANRDKQPWKLPLVEFIEMLYERQFDKKAPDEVKTMEQIATEHVAKRAEKKAAKLAAEQDGPASGE</sequence>
<dbReference type="RefSeq" id="WP_246112666.1">
    <property type="nucleotide sequence ID" value="NZ_SJPK01000004.1"/>
</dbReference>
<dbReference type="EMBL" id="SJPK01000004">
    <property type="protein sequence ID" value="TWT67316.1"/>
    <property type="molecule type" value="Genomic_DNA"/>
</dbReference>
<keyword evidence="2" id="KW-1185">Reference proteome</keyword>
<evidence type="ECO:0000313" key="1">
    <source>
        <dbReference type="EMBL" id="TWT67316.1"/>
    </source>
</evidence>
<dbReference type="AlphaFoldDB" id="A0A5C5XVG2"/>
<evidence type="ECO:0000313" key="2">
    <source>
        <dbReference type="Proteomes" id="UP000318053"/>
    </source>
</evidence>
<gene>
    <name evidence="1" type="ORF">CA85_21660</name>
</gene>
<accession>A0A5C5XVG2</accession>
<dbReference type="Proteomes" id="UP000318053">
    <property type="component" value="Unassembled WGS sequence"/>
</dbReference>
<name>A0A5C5XVG2_9BACT</name>